<dbReference type="InterPro" id="IPR001128">
    <property type="entry name" value="Cyt_P450"/>
</dbReference>
<comment type="caution">
    <text evidence="6">The sequence shown here is derived from an EMBL/GenBank/DDBJ whole genome shotgun (WGS) entry which is preliminary data.</text>
</comment>
<dbReference type="SUPFAM" id="SSF48264">
    <property type="entry name" value="Cytochrome P450"/>
    <property type="match status" value="1"/>
</dbReference>
<reference evidence="6" key="1">
    <citation type="submission" date="2020-06" db="EMBL/GenBank/DDBJ databases">
        <title>WGS assembly of Ceratodon purpureus strain R40.</title>
        <authorList>
            <person name="Carey S.B."/>
            <person name="Jenkins J."/>
            <person name="Shu S."/>
            <person name="Lovell J.T."/>
            <person name="Sreedasyam A."/>
            <person name="Maumus F."/>
            <person name="Tiley G.P."/>
            <person name="Fernandez-Pozo N."/>
            <person name="Barry K."/>
            <person name="Chen C."/>
            <person name="Wang M."/>
            <person name="Lipzen A."/>
            <person name="Daum C."/>
            <person name="Saski C.A."/>
            <person name="Payton A.C."/>
            <person name="Mcbreen J.C."/>
            <person name="Conrad R.E."/>
            <person name="Kollar L.M."/>
            <person name="Olsson S."/>
            <person name="Huttunen S."/>
            <person name="Landis J.B."/>
            <person name="Wickett N.J."/>
            <person name="Johnson M.G."/>
            <person name="Rensing S.A."/>
            <person name="Grimwood J."/>
            <person name="Schmutz J."/>
            <person name="Mcdaniel S.F."/>
        </authorList>
    </citation>
    <scope>NUCLEOTIDE SEQUENCE</scope>
    <source>
        <strain evidence="6">R40</strain>
    </source>
</reference>
<keyword evidence="2 5" id="KW-0479">Metal-binding</keyword>
<dbReference type="Proteomes" id="UP000822688">
    <property type="component" value="Chromosome 10"/>
</dbReference>
<evidence type="ECO:0000256" key="5">
    <source>
        <dbReference type="PIRSR" id="PIRSR602401-1"/>
    </source>
</evidence>
<evidence type="ECO:0000256" key="2">
    <source>
        <dbReference type="ARBA" id="ARBA00022723"/>
    </source>
</evidence>
<feature type="binding site" description="axial binding residue" evidence="5">
    <location>
        <position position="473"/>
    </location>
    <ligand>
        <name>heme</name>
        <dbReference type="ChEBI" id="CHEBI:30413"/>
    </ligand>
    <ligandPart>
        <name>Fe</name>
        <dbReference type="ChEBI" id="CHEBI:18248"/>
    </ligandPart>
</feature>
<dbReference type="PRINTS" id="PR00385">
    <property type="entry name" value="P450"/>
</dbReference>
<keyword evidence="3" id="KW-0560">Oxidoreductase</keyword>
<sequence length="526" mass="60278">MEDSTQGLEAPHPAWPSKSHVGVSAAICIVMLSIYYRWWKNHPLYGKNPGAKVYPLIGNFLVYVWNYKSIYDITVDFMRDEQVLTLRTVLLGGQTSYITANPDNVEHILKTKFDNYPKGEYFCNTLRDVLGYGILNTDGELWRMQRKIASFEFSMRSLRNLMFETVQEEMEARLIPILSSACDREDQTLDLQDILKRFSFDNICRLTVGVDPGCLDPSLPNLEFEQAFDDATGGVATRFMTPTWKIFRALGIFGEGRVTDAVVKIRRFLMSVIRERRREMESGGETTRVDLLSRFMNHHAEGESEKLSDEFLCDMLVSFFQAGRDSVATALIWFFWILTLHPQVEQTICTELAQIIAARSGSDENNMSSQRFTFEELRSMNYLQAALFESMRMNAPVPSDLKVATIDDVWPDGVTRVKKNDMVGYHPYAMGRLEAVWGPDCHEYKPERWLKDGVFVPESSFKFPVFQAGPRICLGKEVAIVQMKLIAAAILTQFTLSVPDGFKPRYKMSFVLSMLNGMPVYVRRRR</sequence>
<dbReference type="InterPro" id="IPR036396">
    <property type="entry name" value="Cyt_P450_sf"/>
</dbReference>
<evidence type="ECO:0008006" key="8">
    <source>
        <dbReference type="Google" id="ProtNLM"/>
    </source>
</evidence>
<comment type="similarity">
    <text evidence="1">Belongs to the cytochrome P450 family.</text>
</comment>
<comment type="cofactor">
    <cofactor evidence="5">
        <name>heme</name>
        <dbReference type="ChEBI" id="CHEBI:30413"/>
    </cofactor>
</comment>
<dbReference type="AlphaFoldDB" id="A0A8T0GJ39"/>
<evidence type="ECO:0000313" key="7">
    <source>
        <dbReference type="Proteomes" id="UP000822688"/>
    </source>
</evidence>
<keyword evidence="5" id="KW-0349">Heme</keyword>
<evidence type="ECO:0000256" key="1">
    <source>
        <dbReference type="ARBA" id="ARBA00010617"/>
    </source>
</evidence>
<keyword evidence="7" id="KW-1185">Reference proteome</keyword>
<name>A0A8T0GJ39_CERPU</name>
<dbReference type="InterPro" id="IPR002401">
    <property type="entry name" value="Cyt_P450_E_grp-I"/>
</dbReference>
<evidence type="ECO:0000256" key="4">
    <source>
        <dbReference type="ARBA" id="ARBA00023004"/>
    </source>
</evidence>
<evidence type="ECO:0000313" key="6">
    <source>
        <dbReference type="EMBL" id="KAG0558567.1"/>
    </source>
</evidence>
<dbReference type="EMBL" id="CM026431">
    <property type="protein sequence ID" value="KAG0558567.1"/>
    <property type="molecule type" value="Genomic_DNA"/>
</dbReference>
<dbReference type="GO" id="GO:0004497">
    <property type="term" value="F:monooxygenase activity"/>
    <property type="evidence" value="ECO:0007669"/>
    <property type="project" value="InterPro"/>
</dbReference>
<evidence type="ECO:0000256" key="3">
    <source>
        <dbReference type="ARBA" id="ARBA00023002"/>
    </source>
</evidence>
<dbReference type="PANTHER" id="PTHR24296">
    <property type="entry name" value="CYTOCHROME P450"/>
    <property type="match status" value="1"/>
</dbReference>
<dbReference type="GO" id="GO:0016705">
    <property type="term" value="F:oxidoreductase activity, acting on paired donors, with incorporation or reduction of molecular oxygen"/>
    <property type="evidence" value="ECO:0007669"/>
    <property type="project" value="InterPro"/>
</dbReference>
<dbReference type="CDD" id="cd11064">
    <property type="entry name" value="CYP86A"/>
    <property type="match status" value="1"/>
</dbReference>
<keyword evidence="4 5" id="KW-0408">Iron</keyword>
<dbReference type="Gene3D" id="1.10.630.10">
    <property type="entry name" value="Cytochrome P450"/>
    <property type="match status" value="1"/>
</dbReference>
<dbReference type="PRINTS" id="PR00463">
    <property type="entry name" value="EP450I"/>
</dbReference>
<organism evidence="6 7">
    <name type="scientific">Ceratodon purpureus</name>
    <name type="common">Fire moss</name>
    <name type="synonym">Dicranum purpureum</name>
    <dbReference type="NCBI Taxonomy" id="3225"/>
    <lineage>
        <taxon>Eukaryota</taxon>
        <taxon>Viridiplantae</taxon>
        <taxon>Streptophyta</taxon>
        <taxon>Embryophyta</taxon>
        <taxon>Bryophyta</taxon>
        <taxon>Bryophytina</taxon>
        <taxon>Bryopsida</taxon>
        <taxon>Dicranidae</taxon>
        <taxon>Pseudoditrichales</taxon>
        <taxon>Ditrichaceae</taxon>
        <taxon>Ceratodon</taxon>
    </lineage>
</organism>
<proteinExistence type="inferred from homology"/>
<gene>
    <name evidence="6" type="ORF">KC19_10G038400</name>
</gene>
<dbReference type="GO" id="GO:0020037">
    <property type="term" value="F:heme binding"/>
    <property type="evidence" value="ECO:0007669"/>
    <property type="project" value="InterPro"/>
</dbReference>
<protein>
    <recommendedName>
        <fullName evidence="8">Cytochrome P450</fullName>
    </recommendedName>
</protein>
<dbReference type="Pfam" id="PF00067">
    <property type="entry name" value="p450"/>
    <property type="match status" value="1"/>
</dbReference>
<accession>A0A8T0GJ39</accession>
<dbReference type="GO" id="GO:0005506">
    <property type="term" value="F:iron ion binding"/>
    <property type="evidence" value="ECO:0007669"/>
    <property type="project" value="InterPro"/>
</dbReference>